<accession>A0ABM2X6R5</accession>
<feature type="signal peptide" evidence="2">
    <location>
        <begin position="1"/>
        <end position="21"/>
    </location>
</feature>
<feature type="domain" description="Cation channel sperm-associated auxiliary subunit beta 2nd" evidence="5">
    <location>
        <begin position="167"/>
        <end position="514"/>
    </location>
</feature>
<evidence type="ECO:0000313" key="9">
    <source>
        <dbReference type="RefSeq" id="XP_040598554.1"/>
    </source>
</evidence>
<dbReference type="Pfam" id="PF21541">
    <property type="entry name" value="CATSPERB_1st"/>
    <property type="match status" value="1"/>
</dbReference>
<gene>
    <name evidence="9" type="primary">LOC101840898</name>
</gene>
<evidence type="ECO:0000259" key="3">
    <source>
        <dbReference type="Pfam" id="PF15149"/>
    </source>
</evidence>
<dbReference type="InterPro" id="IPR048788">
    <property type="entry name" value="CATSPERB_2nd"/>
</dbReference>
<dbReference type="InterPro" id="IPR048789">
    <property type="entry name" value="CATSPERB_C"/>
</dbReference>
<evidence type="ECO:0000259" key="5">
    <source>
        <dbReference type="Pfam" id="PF21548"/>
    </source>
</evidence>
<evidence type="ECO:0000259" key="6">
    <source>
        <dbReference type="Pfam" id="PF22830"/>
    </source>
</evidence>
<feature type="chain" id="PRO_5046961650" evidence="2">
    <location>
        <begin position="22"/>
        <end position="1113"/>
    </location>
</feature>
<evidence type="ECO:0000259" key="4">
    <source>
        <dbReference type="Pfam" id="PF21541"/>
    </source>
</evidence>
<dbReference type="RefSeq" id="XP_040598554.1">
    <property type="nucleotide sequence ID" value="XM_040742620.1"/>
</dbReference>
<dbReference type="InterPro" id="IPR053903">
    <property type="entry name" value="CATSPERB_head"/>
</dbReference>
<protein>
    <submittedName>
        <fullName evidence="9">Cation channel sperm-associated protein subunit beta</fullName>
    </submittedName>
</protein>
<evidence type="ECO:0000259" key="7">
    <source>
        <dbReference type="Pfam" id="PF22831"/>
    </source>
</evidence>
<dbReference type="InterPro" id="IPR053904">
    <property type="entry name" value="CATSPERB_Ig-like"/>
</dbReference>
<reference evidence="9" key="1">
    <citation type="submission" date="2025-08" db="UniProtKB">
        <authorList>
            <consortium name="RefSeq"/>
        </authorList>
    </citation>
    <scope>IDENTIFICATION</scope>
    <source>
        <tissue evidence="9">Liver</tissue>
    </source>
</reference>
<feature type="domain" description="CATSPERB head" evidence="6">
    <location>
        <begin position="540"/>
        <end position="717"/>
    </location>
</feature>
<dbReference type="PANTHER" id="PTHR14705:SF0">
    <property type="entry name" value="CATION CHANNEL SPERM-ASSOCIATED AUXILIARY SUBUNIT BETA"/>
    <property type="match status" value="1"/>
</dbReference>
<keyword evidence="8" id="KW-1185">Reference proteome</keyword>
<name>A0ABM2X6R5_MESAU</name>
<proteinExistence type="predicted"/>
<dbReference type="Proteomes" id="UP000886700">
    <property type="component" value="Unplaced"/>
</dbReference>
<dbReference type="Pfam" id="PF22831">
    <property type="entry name" value="CATSPERB_Ig-like"/>
    <property type="match status" value="1"/>
</dbReference>
<dbReference type="PANTHER" id="PTHR14705">
    <property type="entry name" value="CATION CHANNEL SPERM-ASSOCIATED PROTEIN SUBUNIT BETA"/>
    <property type="match status" value="1"/>
</dbReference>
<organism evidence="8 9">
    <name type="scientific">Mesocricetus auratus</name>
    <name type="common">Golden hamster</name>
    <dbReference type="NCBI Taxonomy" id="10036"/>
    <lineage>
        <taxon>Eukaryota</taxon>
        <taxon>Metazoa</taxon>
        <taxon>Chordata</taxon>
        <taxon>Craniata</taxon>
        <taxon>Vertebrata</taxon>
        <taxon>Euteleostomi</taxon>
        <taxon>Mammalia</taxon>
        <taxon>Eutheria</taxon>
        <taxon>Euarchontoglires</taxon>
        <taxon>Glires</taxon>
        <taxon>Rodentia</taxon>
        <taxon>Myomorpha</taxon>
        <taxon>Muroidea</taxon>
        <taxon>Cricetidae</taxon>
        <taxon>Cricetinae</taxon>
        <taxon>Mesocricetus</taxon>
    </lineage>
</organism>
<feature type="transmembrane region" description="Helical" evidence="1">
    <location>
        <begin position="1064"/>
        <end position="1086"/>
    </location>
</feature>
<keyword evidence="1" id="KW-0812">Transmembrane</keyword>
<feature type="domain" description="Cation channel sperm-associated protein subunit beta C-terminal" evidence="3">
    <location>
        <begin position="835"/>
        <end position="1091"/>
    </location>
</feature>
<feature type="domain" description="CATSPERB Ig-like" evidence="7">
    <location>
        <begin position="727"/>
        <end position="833"/>
    </location>
</feature>
<evidence type="ECO:0000256" key="1">
    <source>
        <dbReference type="SAM" id="Phobius"/>
    </source>
</evidence>
<feature type="domain" description="Cation channel sperm-associated auxiliary subunit beta N-terminal" evidence="4">
    <location>
        <begin position="33"/>
        <end position="152"/>
    </location>
</feature>
<evidence type="ECO:0000256" key="2">
    <source>
        <dbReference type="SAM" id="SignalP"/>
    </source>
</evidence>
<keyword evidence="1" id="KW-1133">Transmembrane helix</keyword>
<dbReference type="InterPro" id="IPR028748">
    <property type="entry name" value="CATSPERB"/>
</dbReference>
<dbReference type="GeneID" id="101840898"/>
<keyword evidence="1" id="KW-0472">Membrane</keyword>
<dbReference type="Pfam" id="PF15149">
    <property type="entry name" value="CATSPERB_C"/>
    <property type="match status" value="1"/>
</dbReference>
<evidence type="ECO:0000313" key="8">
    <source>
        <dbReference type="Proteomes" id="UP000886700"/>
    </source>
</evidence>
<sequence>MESPLMHVMILLLNVFEFSSGLIYNKHENKNHFACSSEEVFTDKNIIKLFLSTDSLKVYCFFRSETTDTSRAILSVFTSGGVAPKLIVMNNTYRDHFHFNLSLFNNRVLWLIDIPRENITVNTDIESVEEWIIKVTMHEGLNIYNSEGTLLDLVREPILQWNLGTILIEAKVKQLHPHVIDMKVAKCPCANDVALLGLVLNSTANGVYIGRTISGFWEYNETTWYNMTENIYLHLKDEHQGLTMIDIVLTNHFLVILTSLGLYVSSDLRYPVSAYIQLSRADFCGFERVDYIKGKLWYNEKCFANREKFEVDYVTITFDRNRTLSEASSCFYSKEPFLQWLPCLSSTSKNTTFLPHVITFLIDQERQTGIYLFQNRISKKTFVSVAVLKDDKPNQSQPKFPNFQFPSSFSNPVGMVFHPRSHFLYVYGNQVWLSMDGGNSFDLVCNFQHNFVKDSAHSFYTSDISFTTHTGRIYMTKAGLTRYTLSGKCSDKVYIIYYDQLGFLHKLTPERFDTGSSPSGTRASHLIFGKPPDLGFNTALAPQYISPSEMLFFAYVPLNEPAHNIYNKIFKNMHLGKVINHRGGIAYIRKLLVHTNGPFGFHTSVLTDIIQPFGIDEYGNIGSYLVYGSLNISYSGNNLYHIHITTKGHAAVFSNSDVEKTVVKPGYSSFMIIQILDLKNALSLATMPHKITSTLYFPARSWYLYNFSTSNGRDWSINLRPCNYLVQQDDHEFISPNIVKYIDVGREENYELKVMANTRGIKILHVPPVSVVVGNPALLEVKTEGHFDITDSYHMKVHIASKFFQKGSTSLALVVWESSTQCPLTTVVPTMKSSCSYLRTMHHIPGRHIPREDWITGVHKDSQGFNMIKTLPINYRPPSTMGISIPLTDNFYHADPSKPIPRNLFHKSKEAGKYKQCASARNREMCNCTEHQKFSHAVAFSDCKEKVHRFKFPVTQYPVVLEIIDEKEKLSVKPPYLVTMTEVNRRQNWQLKHNMPENVKKMKDYLDPRLKTPVYNPFGLNLSIRGSELFHFKVSVVSGVSFCDLHEEFQIYVDEVPLPFPGHMLIAVATSVVLGGLIFVAFVFQLRNIHPLRAFRRYVRRNTAHSSNLSINS</sequence>
<keyword evidence="2" id="KW-0732">Signal</keyword>
<dbReference type="Pfam" id="PF22830">
    <property type="entry name" value="CATSPERB_head"/>
    <property type="match status" value="1"/>
</dbReference>
<dbReference type="Pfam" id="PF21548">
    <property type="entry name" value="CATSPERB_2nd"/>
    <property type="match status" value="1"/>
</dbReference>
<dbReference type="InterPro" id="IPR048786">
    <property type="entry name" value="CATSPERB_N"/>
</dbReference>